<dbReference type="InterPro" id="IPR012338">
    <property type="entry name" value="Beta-lactam/transpept-like"/>
</dbReference>
<gene>
    <name evidence="2" type="ORF">H1R20_g14645</name>
</gene>
<feature type="non-terminal residue" evidence="2">
    <location>
        <position position="871"/>
    </location>
</feature>
<dbReference type="PANTHER" id="PTHR43283:SF3">
    <property type="entry name" value="BETA-LACTAMASE FAMILY PROTEIN (AFU_ORTHOLOGUE AFUA_5G07500)"/>
    <property type="match status" value="1"/>
</dbReference>
<proteinExistence type="predicted"/>
<dbReference type="SUPFAM" id="SSF56601">
    <property type="entry name" value="beta-lactamase/transpeptidase-like"/>
    <property type="match status" value="2"/>
</dbReference>
<dbReference type="Gene3D" id="3.40.710.10">
    <property type="entry name" value="DD-peptidase/beta-lactamase superfamily"/>
    <property type="match status" value="2"/>
</dbReference>
<evidence type="ECO:0000259" key="1">
    <source>
        <dbReference type="Pfam" id="PF00144"/>
    </source>
</evidence>
<reference evidence="2" key="1">
    <citation type="submission" date="2022-06" db="EMBL/GenBank/DDBJ databases">
        <title>Genome Sequence of Candolleomyces eurysporus.</title>
        <authorList>
            <person name="Buettner E."/>
        </authorList>
    </citation>
    <scope>NUCLEOTIDE SEQUENCE</scope>
    <source>
        <strain evidence="2">VTCC 930004</strain>
    </source>
</reference>
<dbReference type="InterPro" id="IPR001466">
    <property type="entry name" value="Beta-lactam-related"/>
</dbReference>
<accession>A0A9W8MA95</accession>
<keyword evidence="3" id="KW-1185">Reference proteome</keyword>
<dbReference type="PANTHER" id="PTHR43283">
    <property type="entry name" value="BETA-LACTAMASE-RELATED"/>
    <property type="match status" value="1"/>
</dbReference>
<evidence type="ECO:0000313" key="3">
    <source>
        <dbReference type="Proteomes" id="UP001140091"/>
    </source>
</evidence>
<name>A0A9W8MA95_9AGAR</name>
<dbReference type="InterPro" id="IPR050789">
    <property type="entry name" value="Diverse_Enzym_Activities"/>
</dbReference>
<feature type="domain" description="Beta-lactamase-related" evidence="1">
    <location>
        <begin position="442"/>
        <end position="848"/>
    </location>
</feature>
<protein>
    <recommendedName>
        <fullName evidence="1">Beta-lactamase-related domain-containing protein</fullName>
    </recommendedName>
</protein>
<feature type="domain" description="Beta-lactamase-related" evidence="1">
    <location>
        <begin position="24"/>
        <end position="426"/>
    </location>
</feature>
<evidence type="ECO:0000313" key="2">
    <source>
        <dbReference type="EMBL" id="KAJ2922447.1"/>
    </source>
</evidence>
<comment type="caution">
    <text evidence="2">The sequence shown here is derived from an EMBL/GenBank/DDBJ whole genome shotgun (WGS) entry which is preliminary data.</text>
</comment>
<dbReference type="EMBL" id="JANBPK010001490">
    <property type="protein sequence ID" value="KAJ2922447.1"/>
    <property type="molecule type" value="Genomic_DNA"/>
</dbReference>
<dbReference type="OrthoDB" id="428260at2759"/>
<dbReference type="Proteomes" id="UP001140091">
    <property type="component" value="Unassembled WGS sequence"/>
</dbReference>
<sequence length="871" mass="95721">MVHLSAEGKQTLNAVIEGVAQDPSTPPFVFAATTADGEIYSRGMGFNRVGDSESGLVDIDSVFWICSQSKMITHLAALQLIEAGKLSLNDPVSKYLPEFNNLIVIENFPPPVDISTAADMTPVPPLAIEDLKYHPATNTMTVEHLLTYTSGLFYPFDAVLDWNQDIDNAYSAPQDATDPAAGFLKVIKNGLPGIPLKFEPGTDWTYGYSSDILGFVIEKVTRKSLEVYMKECIFDPLGMTRTSFYQSPNIKDKKIGISYRRRDDGLFQPWDHRIYEDDPDKVFALYGGANILTSSRDYLTLLRHYLQIHSNTLPPDVKPVISRDTLISKIFQPALSPQGKKSLETMLGPIVANMGTGGIQWGYGGMALAMGDWVVEPDPSMAAKMKLRKDGSAFWSGFLNTTHFIDPSTGVAAVFQAQLLPPLDPVILRTADGQQALNAFIDGAGQDPSTPPFVFAATTADGEIYSRGTGFNRVGDSASGLVDIDSVFWICSQSKMVTHLAALQLIEAGKLLLEDPVSKYLPEFENLIVIDSFSSPVGISTEREGSPTPSVPPPVLESVKYHPATNVMTVEHLMTFTSGISYSSGETVVDWDKDIENTYTAPQDEADPVGGFIKGIKKGLPGIPLKFEPGTDWAYGYSSDILGFVIEKATGQSLEIYMKENIFNPLGMKHTSFYLSPHIKEKKVGMSYRRPNDGQFQPWDHRFYEEDPDKLFAFYGGAYLLASARDYLALLRHLLQLHSNSLPPNVKPIVSRDTLITKVFAPALSPQSQKSIEDMLGPVFDYIETGGIQWGYGGTALALGDWMVESEGTKKLRKAGSAFWFGFLNTSHFIDPSTGVAAVLQVQTLPPWPDQSILRIGSALERLLYQGLVDE</sequence>
<dbReference type="AlphaFoldDB" id="A0A9W8MA95"/>
<dbReference type="Pfam" id="PF00144">
    <property type="entry name" value="Beta-lactamase"/>
    <property type="match status" value="2"/>
</dbReference>
<organism evidence="2 3">
    <name type="scientific">Candolleomyces eurysporus</name>
    <dbReference type="NCBI Taxonomy" id="2828524"/>
    <lineage>
        <taxon>Eukaryota</taxon>
        <taxon>Fungi</taxon>
        <taxon>Dikarya</taxon>
        <taxon>Basidiomycota</taxon>
        <taxon>Agaricomycotina</taxon>
        <taxon>Agaricomycetes</taxon>
        <taxon>Agaricomycetidae</taxon>
        <taxon>Agaricales</taxon>
        <taxon>Agaricineae</taxon>
        <taxon>Psathyrellaceae</taxon>
        <taxon>Candolleomyces</taxon>
    </lineage>
</organism>